<dbReference type="Gene3D" id="3.90.870.20">
    <property type="entry name" value="Carbamoyltransferase, C-terminal domain"/>
    <property type="match status" value="1"/>
</dbReference>
<dbReference type="Pfam" id="PF02543">
    <property type="entry name" value="Carbam_trans_N"/>
    <property type="match status" value="1"/>
</dbReference>
<dbReference type="Gene3D" id="3.40.50.150">
    <property type="entry name" value="Vaccinia Virus protein VP39"/>
    <property type="match status" value="1"/>
</dbReference>
<dbReference type="PANTHER" id="PTHR34847:SF1">
    <property type="entry name" value="NODULATION PROTEIN U"/>
    <property type="match status" value="1"/>
</dbReference>
<evidence type="ECO:0000259" key="2">
    <source>
        <dbReference type="Pfam" id="PF02543"/>
    </source>
</evidence>
<dbReference type="InterPro" id="IPR051338">
    <property type="entry name" value="NodU/CmcH_Carbamoyltrnsfr"/>
</dbReference>
<evidence type="ECO:0000313" key="6">
    <source>
        <dbReference type="Proteomes" id="UP000625316"/>
    </source>
</evidence>
<dbReference type="Pfam" id="PF05175">
    <property type="entry name" value="MTS"/>
    <property type="match status" value="1"/>
</dbReference>
<evidence type="ECO:0000256" key="1">
    <source>
        <dbReference type="ARBA" id="ARBA00006129"/>
    </source>
</evidence>
<proteinExistence type="inferred from homology"/>
<name>A0A928Z4G2_9CYAN</name>
<dbReference type="EMBL" id="JADEXQ010000074">
    <property type="protein sequence ID" value="MBE9031744.1"/>
    <property type="molecule type" value="Genomic_DNA"/>
</dbReference>
<dbReference type="GO" id="GO:0008170">
    <property type="term" value="F:N-methyltransferase activity"/>
    <property type="evidence" value="ECO:0007669"/>
    <property type="project" value="UniProtKB-ARBA"/>
</dbReference>
<feature type="domain" description="Carbamoyltransferase" evidence="2">
    <location>
        <begin position="108"/>
        <end position="332"/>
    </location>
</feature>
<dbReference type="PROSITE" id="PS00092">
    <property type="entry name" value="N6_MTASE"/>
    <property type="match status" value="1"/>
</dbReference>
<dbReference type="InterPro" id="IPR031730">
    <property type="entry name" value="Carbam_trans_C"/>
</dbReference>
<dbReference type="InterPro" id="IPR003696">
    <property type="entry name" value="Carbtransf_dom"/>
</dbReference>
<evidence type="ECO:0000259" key="3">
    <source>
        <dbReference type="Pfam" id="PF05175"/>
    </source>
</evidence>
<evidence type="ECO:0000313" key="5">
    <source>
        <dbReference type="EMBL" id="MBE9031744.1"/>
    </source>
</evidence>
<gene>
    <name evidence="5" type="ORF">IQ266_18585</name>
</gene>
<dbReference type="RefSeq" id="WP_264326571.1">
    <property type="nucleotide sequence ID" value="NZ_JADEXQ010000074.1"/>
</dbReference>
<keyword evidence="5" id="KW-0808">Transferase</keyword>
<dbReference type="SUPFAM" id="SSF53335">
    <property type="entry name" value="S-adenosyl-L-methionine-dependent methyltransferases"/>
    <property type="match status" value="1"/>
</dbReference>
<dbReference type="SUPFAM" id="SSF53067">
    <property type="entry name" value="Actin-like ATPase domain"/>
    <property type="match status" value="1"/>
</dbReference>
<comment type="similarity">
    <text evidence="1">Belongs to the NodU/CmcH family.</text>
</comment>
<dbReference type="CDD" id="cd24098">
    <property type="entry name" value="ASKHA_NBD_TobZ_N"/>
    <property type="match status" value="1"/>
</dbReference>
<dbReference type="InterPro" id="IPR002052">
    <property type="entry name" value="DNA_methylase_N6_adenine_CS"/>
</dbReference>
<keyword evidence="5" id="KW-0489">Methyltransferase</keyword>
<dbReference type="Gene3D" id="3.30.420.40">
    <property type="match status" value="2"/>
</dbReference>
<evidence type="ECO:0000259" key="4">
    <source>
        <dbReference type="Pfam" id="PF16861"/>
    </source>
</evidence>
<dbReference type="InterPro" id="IPR043129">
    <property type="entry name" value="ATPase_NBD"/>
</dbReference>
<comment type="caution">
    <text evidence="5">The sequence shown here is derived from an EMBL/GenBank/DDBJ whole genome shotgun (WGS) entry which is preliminary data.</text>
</comment>
<sequence>MVQYHLGINLGHERAVAIVQDGILKVAIEQERLDRNKFSLGYLLQSAGAADKMQLPAEAIRYCLDACEIQLSDVATITANMPGADFGPNILTRSLPPEVADRAHHIPSHHLAHAYSAYLPSGFDEALILVADASGSTIDHQTESYSLYTGQNGNINTLHSETVTAHLASISTLGFLYEYVTRKSGFVTQVNDKIQHAEAGKLMGLAPFGGHQPNWHRWIQPEADSYSLKLSPYDIFLEINAIEKMYDDGAGKPYLRPHLVDLAYKVQHELEQALLHIVGLAVQKTGLKKLCIAGGVGLNSVANYKLLNELGLDDIFIFPAAGDSGIAAGCALWAYQEIAGGTKRSTLRTADLGKSYSPTEVEQAVAQFAGDIVFEQLSAEQMLERSAEALVQGSIVARYEGGAEYGPRALGQRSIMADPTFLRMKDIINARVKFRESFRPFAPVIPLESIAEVFEQSVAAPFMLVVPKIRPEFQAVIPAVTHVDGTGRVQTVTPNENPYFYQLCHRLVEQRQGPPVLLNTSFNVAGQPIVETPAEAIETFLNTDIDFLALENIWIAKRRVPVLDYEEHLRKVSDSPTPRGLLETAPAATELMQQLDRALFLGETANCPWSMEELRTLSAKGGHFKETSLMFRDSSLPAQFNTHLNQYTVMLLDPLGQSSIIDLREKVPPKAYGFEPVRWILTALQGSVAEIAQLRLESNLSQRELIAKLDWVAQELKPYGLTPQHTGQRQLKPDDTVPPNMASSITGTKTLAPFADEGFSLQHRLKDLYDRLKQANYTAATIAALLQVESLQHIEPTRLHYYDRHLLAQDKLGDLIRLFQLRVALPEQRLLAIFGHDLLVTLQNLGILIPRDEQWAARIDIFDVAGLYIATDHRYMVLAEDSQMDESPVMYIGMDSMGLVHTAPHYPVNRVLDLCSGSGIQGLIASRYAQQVISVDINPRAIRFSRFNAQLNGINNIEFQLGNLYAAVPGQKFDTILANPPFVPSPTKGFRFRDGGANGEEILRAIVEGSPNNLQPDGRLFIVTDLVDIVDYEAKLDQWWVGGAAHKLVLGTADRDDILFSVPHSHAAFGQTFEQYNQELDKWVNNFHNAGLTAVNFGYILLQRLPNQTTGSYYKRTIHNPSQPIHTAVQTYFQQRQYFAQAEVGEGMQVSIAPDMRFRVESGIDDEGLNVEIFAPENPYFTTYPICEALYYLLQEISNGEPNWSQVAVGEQQAVLQDLLFKGILQLAPANAKHADLKIPQLWQIGRPMGRSTVKSTRLATPSSESNLSISELQTKTTPTCLSSYL</sequence>
<feature type="domain" description="Methyltransferase small" evidence="3">
    <location>
        <begin position="899"/>
        <end position="1025"/>
    </location>
</feature>
<dbReference type="GO" id="GO:0008757">
    <property type="term" value="F:S-adenosylmethionine-dependent methyltransferase activity"/>
    <property type="evidence" value="ECO:0007669"/>
    <property type="project" value="UniProtKB-ARBA"/>
</dbReference>
<dbReference type="PANTHER" id="PTHR34847">
    <property type="entry name" value="NODULATION PROTEIN U"/>
    <property type="match status" value="1"/>
</dbReference>
<dbReference type="GO" id="GO:0003676">
    <property type="term" value="F:nucleic acid binding"/>
    <property type="evidence" value="ECO:0007669"/>
    <property type="project" value="InterPro"/>
</dbReference>
<feature type="domain" description="Carbamoyltransferase C-terminal" evidence="4">
    <location>
        <begin position="387"/>
        <end position="557"/>
    </location>
</feature>
<protein>
    <submittedName>
        <fullName evidence="5">Methyltransferase</fullName>
    </submittedName>
</protein>
<dbReference type="Pfam" id="PF16861">
    <property type="entry name" value="Carbam_trans_C"/>
    <property type="match status" value="1"/>
</dbReference>
<keyword evidence="6" id="KW-1185">Reference proteome</keyword>
<dbReference type="InterPro" id="IPR007848">
    <property type="entry name" value="Small_mtfrase_dom"/>
</dbReference>
<organism evidence="5 6">
    <name type="scientific">Romeriopsis navalis LEGE 11480</name>
    <dbReference type="NCBI Taxonomy" id="2777977"/>
    <lineage>
        <taxon>Bacteria</taxon>
        <taxon>Bacillati</taxon>
        <taxon>Cyanobacteriota</taxon>
        <taxon>Cyanophyceae</taxon>
        <taxon>Leptolyngbyales</taxon>
        <taxon>Leptolyngbyaceae</taxon>
        <taxon>Romeriopsis</taxon>
        <taxon>Romeriopsis navalis</taxon>
    </lineage>
</organism>
<dbReference type="GO" id="GO:0032259">
    <property type="term" value="P:methylation"/>
    <property type="evidence" value="ECO:0007669"/>
    <property type="project" value="UniProtKB-KW"/>
</dbReference>
<dbReference type="CDD" id="cd02440">
    <property type="entry name" value="AdoMet_MTases"/>
    <property type="match status" value="1"/>
</dbReference>
<dbReference type="InterPro" id="IPR038152">
    <property type="entry name" value="Carbam_trans_C_sf"/>
</dbReference>
<dbReference type="Proteomes" id="UP000625316">
    <property type="component" value="Unassembled WGS sequence"/>
</dbReference>
<dbReference type="InterPro" id="IPR029063">
    <property type="entry name" value="SAM-dependent_MTases_sf"/>
</dbReference>
<accession>A0A928Z4G2</accession>
<reference evidence="5" key="1">
    <citation type="submission" date="2020-10" db="EMBL/GenBank/DDBJ databases">
        <authorList>
            <person name="Castelo-Branco R."/>
            <person name="Eusebio N."/>
            <person name="Adriana R."/>
            <person name="Vieira A."/>
            <person name="Brugerolle De Fraissinette N."/>
            <person name="Rezende De Castro R."/>
            <person name="Schneider M.P."/>
            <person name="Vasconcelos V."/>
            <person name="Leao P.N."/>
        </authorList>
    </citation>
    <scope>NUCLEOTIDE SEQUENCE</scope>
    <source>
        <strain evidence="5">LEGE 11480</strain>
    </source>
</reference>